<feature type="domain" description="SnoaL-like" evidence="1">
    <location>
        <begin position="40"/>
        <end position="156"/>
    </location>
</feature>
<dbReference type="Proteomes" id="UP000659388">
    <property type="component" value="Unassembled WGS sequence"/>
</dbReference>
<keyword evidence="3" id="KW-1185">Reference proteome</keyword>
<dbReference type="AlphaFoldDB" id="A0A937F890"/>
<evidence type="ECO:0000313" key="2">
    <source>
        <dbReference type="EMBL" id="MBL3658277.1"/>
    </source>
</evidence>
<dbReference type="RefSeq" id="WP_202246068.1">
    <property type="nucleotide sequence ID" value="NZ_JAESIY010000011.1"/>
</dbReference>
<dbReference type="Pfam" id="PF13474">
    <property type="entry name" value="SnoaL_3"/>
    <property type="match status" value="1"/>
</dbReference>
<evidence type="ECO:0000313" key="3">
    <source>
        <dbReference type="Proteomes" id="UP000659388"/>
    </source>
</evidence>
<dbReference type="InterPro" id="IPR032710">
    <property type="entry name" value="NTF2-like_dom_sf"/>
</dbReference>
<comment type="caution">
    <text evidence="2">The sequence shown here is derived from an EMBL/GenBank/DDBJ whole genome shotgun (WGS) entry which is preliminary data.</text>
</comment>
<accession>A0A937F890</accession>
<organism evidence="2 3">
    <name type="scientific">Fulvivirga sediminis</name>
    <dbReference type="NCBI Taxonomy" id="2803949"/>
    <lineage>
        <taxon>Bacteria</taxon>
        <taxon>Pseudomonadati</taxon>
        <taxon>Bacteroidota</taxon>
        <taxon>Cytophagia</taxon>
        <taxon>Cytophagales</taxon>
        <taxon>Fulvivirgaceae</taxon>
        <taxon>Fulvivirga</taxon>
    </lineage>
</organism>
<dbReference type="SUPFAM" id="SSF54427">
    <property type="entry name" value="NTF2-like"/>
    <property type="match status" value="1"/>
</dbReference>
<reference evidence="2" key="1">
    <citation type="submission" date="2021-01" db="EMBL/GenBank/DDBJ databases">
        <title>Fulvivirga kasyanovii gen. nov., sp nov., a novel member of the phylum Bacteroidetes isolated from seawater in a mussel farm.</title>
        <authorList>
            <person name="Zhao L.-H."/>
            <person name="Wang Z.-J."/>
        </authorList>
    </citation>
    <scope>NUCLEOTIDE SEQUENCE</scope>
    <source>
        <strain evidence="2">2943</strain>
    </source>
</reference>
<protein>
    <submittedName>
        <fullName evidence="2">Nuclear transport factor 2 family protein</fullName>
    </submittedName>
</protein>
<gene>
    <name evidence="2" type="ORF">JL102_19145</name>
</gene>
<name>A0A937F890_9BACT</name>
<proteinExistence type="predicted"/>
<dbReference type="EMBL" id="JAESIY010000011">
    <property type="protein sequence ID" value="MBL3658277.1"/>
    <property type="molecule type" value="Genomic_DNA"/>
</dbReference>
<sequence>MKDATDELSNFKDNKISQPSSINGFVESEKEKKIILEKREKWRQAFEARDVEAIMSYYVDDILSYDLMAPIQFEGEKMWRDNWINFFKFFPAEIKITLEDLTVFQEGNLAAIRGLTRLTATTADGNEVDMWARESNVLRKIDGEWLIVHDHISVPMDFENGMALTDLKPIGV</sequence>
<dbReference type="Gene3D" id="3.10.450.50">
    <property type="match status" value="1"/>
</dbReference>
<dbReference type="InterPro" id="IPR037401">
    <property type="entry name" value="SnoaL-like"/>
</dbReference>
<evidence type="ECO:0000259" key="1">
    <source>
        <dbReference type="Pfam" id="PF13474"/>
    </source>
</evidence>